<keyword evidence="2" id="KW-0732">Signal</keyword>
<name>A0A516EZD6_9BIVA</name>
<accession>A0A516EZD6</accession>
<evidence type="ECO:0000313" key="3">
    <source>
        <dbReference type="EMBL" id="QDO71863.1"/>
    </source>
</evidence>
<gene>
    <name evidence="3" type="primary">nad6</name>
</gene>
<keyword evidence="1" id="KW-1133">Transmembrane helix</keyword>
<reference evidence="3" key="1">
    <citation type="journal article" date="2019" name="Mol. Phylogenet. Evol.">
        <title>A mitochondrial genome phylogeny of Mytilidae (Bivalvia: Mytilida).</title>
        <authorList>
            <person name="Lee Y."/>
            <person name="Kwak H."/>
            <person name="Shin J."/>
            <person name="Kim S.C."/>
            <person name="Kim T."/>
            <person name="Park J.K."/>
        </authorList>
    </citation>
    <scope>NUCLEOTIDE SEQUENCE</scope>
</reference>
<evidence type="ECO:0000256" key="2">
    <source>
        <dbReference type="SAM" id="SignalP"/>
    </source>
</evidence>
<feature type="chain" id="PRO_5022088049" evidence="2">
    <location>
        <begin position="21"/>
        <end position="155"/>
    </location>
</feature>
<keyword evidence="1" id="KW-0812">Transmembrane</keyword>
<evidence type="ECO:0000256" key="1">
    <source>
        <dbReference type="SAM" id="Phobius"/>
    </source>
</evidence>
<geneLocation type="mitochondrion" evidence="3"/>
<keyword evidence="1" id="KW-0472">Membrane</keyword>
<feature type="transmembrane region" description="Helical" evidence="1">
    <location>
        <begin position="30"/>
        <end position="54"/>
    </location>
</feature>
<proteinExistence type="predicted"/>
<organism evidence="3">
    <name type="scientific">Mytilisepta keenae</name>
    <dbReference type="NCBI Taxonomy" id="2590091"/>
    <lineage>
        <taxon>Eukaryota</taxon>
        <taxon>Metazoa</taxon>
        <taxon>Spiralia</taxon>
        <taxon>Lophotrochozoa</taxon>
        <taxon>Mollusca</taxon>
        <taxon>Bivalvia</taxon>
        <taxon>Autobranchia</taxon>
        <taxon>Pteriomorphia</taxon>
        <taxon>Mytilida</taxon>
        <taxon>Mytiloidea</taxon>
        <taxon>Mytilidae</taxon>
        <taxon>Brachidontinae</taxon>
        <taxon>Mytilisepta</taxon>
    </lineage>
</organism>
<feature type="transmembrane region" description="Helical" evidence="1">
    <location>
        <begin position="122"/>
        <end position="144"/>
    </location>
</feature>
<keyword evidence="3" id="KW-0496">Mitochondrion</keyword>
<dbReference type="AlphaFoldDB" id="A0A516EZD6"/>
<dbReference type="EMBL" id="MK721542">
    <property type="protein sequence ID" value="QDO71863.1"/>
    <property type="molecule type" value="Genomic_DNA"/>
</dbReference>
<protein>
    <submittedName>
        <fullName evidence="3">NADH dehydrogenase subunit 6</fullName>
    </submittedName>
</protein>
<feature type="signal peptide" evidence="2">
    <location>
        <begin position="1"/>
        <end position="20"/>
    </location>
</feature>
<sequence length="155" mass="17255">MMMGVFMVVAIGICCGSVFSSEPFTLGFSLISVCLMVCLLMVGASSSLLAFLVFMSYVSGVMILFLYVLSVHPNQLHSMSSGKKFLCFFSFVLGILVWYGYGDIFVEFSGLEGFCFVGMSSYWSLFLFMGLVLLFVLFVVCYLCKKKRLPLRSIV</sequence>
<feature type="transmembrane region" description="Helical" evidence="1">
    <location>
        <begin position="85"/>
        <end position="102"/>
    </location>
</feature>